<dbReference type="InterPro" id="IPR029033">
    <property type="entry name" value="His_PPase_superfam"/>
</dbReference>
<dbReference type="SUPFAM" id="SSF53254">
    <property type="entry name" value="Phosphoglycerate mutase-like"/>
    <property type="match status" value="1"/>
</dbReference>
<name>A0A061RH22_9CHLO</name>
<dbReference type="InterPro" id="IPR050275">
    <property type="entry name" value="PGM_Phosphatase"/>
</dbReference>
<dbReference type="CDD" id="cd07067">
    <property type="entry name" value="HP_PGM_like"/>
    <property type="match status" value="1"/>
</dbReference>
<feature type="active site" description="Tele-phosphohistidine intermediate" evidence="2">
    <location>
        <position position="126"/>
    </location>
</feature>
<organism evidence="4">
    <name type="scientific">Tetraselmis sp. GSL018</name>
    <dbReference type="NCBI Taxonomy" id="582737"/>
    <lineage>
        <taxon>Eukaryota</taxon>
        <taxon>Viridiplantae</taxon>
        <taxon>Chlorophyta</taxon>
        <taxon>core chlorophytes</taxon>
        <taxon>Chlorodendrophyceae</taxon>
        <taxon>Chlorodendrales</taxon>
        <taxon>Chlorodendraceae</taxon>
        <taxon>Tetraselmis</taxon>
    </lineage>
</organism>
<gene>
    <name evidence="4" type="primary">PGAM5</name>
    <name evidence="4" type="ORF">TSPGSL018_2313</name>
</gene>
<feature type="binding site" evidence="3">
    <location>
        <begin position="125"/>
        <end position="132"/>
    </location>
    <ligand>
        <name>substrate</name>
    </ligand>
</feature>
<dbReference type="InterPro" id="IPR013078">
    <property type="entry name" value="His_Pase_superF_clade-1"/>
</dbReference>
<dbReference type="PANTHER" id="PTHR48100:SF27">
    <property type="entry name" value="OS01G0237100 PROTEIN"/>
    <property type="match status" value="1"/>
</dbReference>
<sequence>MLFNGSLPLTRRRCWASHVFDLRATGERGFTSLRLVKVFHLPVPCSGNVRSAKLLCSRSEFRSTVTEENGNGLISAEAPVEGLVPEGSGPQSLWSPGGSLYPSTGGILSLTGEKLSEDKEIVMVRHGLSTWNVEGRIQGNTDESKLTPKGEEQARQVREALLQIPFDSCFASPITRARRSAEIIWEGRDGDLIFLEPLREANLMLLQGMRNVDAEKEFPELFHTWREAPHELCIEGEYPVVDQWDRASSAWKDILAAPGRLHLVVTHKSILRAMVCVALGLPPAGFRAIDIHNSGVSRFRVNRNGEAMLVNLNLTSHMHVPGVMY</sequence>
<dbReference type="Pfam" id="PF00300">
    <property type="entry name" value="His_Phos_1"/>
    <property type="match status" value="1"/>
</dbReference>
<evidence type="ECO:0000313" key="4">
    <source>
        <dbReference type="EMBL" id="JAC71258.1"/>
    </source>
</evidence>
<dbReference type="Gene3D" id="3.40.50.1240">
    <property type="entry name" value="Phosphoglycerate mutase-like"/>
    <property type="match status" value="1"/>
</dbReference>
<evidence type="ECO:0000256" key="2">
    <source>
        <dbReference type="PIRSR" id="PIRSR613078-1"/>
    </source>
</evidence>
<reference evidence="4" key="1">
    <citation type="submission" date="2014-05" db="EMBL/GenBank/DDBJ databases">
        <title>The transcriptome of the halophilic microalga Tetraselmis sp. GSL018 isolated from the Great Salt Lake, Utah.</title>
        <authorList>
            <person name="Jinkerson R.E."/>
            <person name="D'Adamo S."/>
            <person name="Posewitz M.C."/>
        </authorList>
    </citation>
    <scope>NUCLEOTIDE SEQUENCE</scope>
    <source>
        <strain evidence="4">GSL018</strain>
    </source>
</reference>
<comment type="similarity">
    <text evidence="1">Belongs to the phosphoglycerate mutase family.</text>
</comment>
<protein>
    <submittedName>
        <fullName evidence="4">Serine/threonine-protein phosphatase PGAM5</fullName>
    </submittedName>
</protein>
<dbReference type="AlphaFoldDB" id="A0A061RH22"/>
<dbReference type="PANTHER" id="PTHR48100">
    <property type="entry name" value="BROAD-SPECIFICITY PHOSPHATASE YOR283W-RELATED"/>
    <property type="match status" value="1"/>
</dbReference>
<proteinExistence type="inferred from homology"/>
<evidence type="ECO:0000256" key="1">
    <source>
        <dbReference type="ARBA" id="ARBA00038362"/>
    </source>
</evidence>
<feature type="active site" description="Proton donor/acceptor" evidence="2">
    <location>
        <position position="200"/>
    </location>
</feature>
<evidence type="ECO:0000256" key="3">
    <source>
        <dbReference type="PIRSR" id="PIRSR613078-2"/>
    </source>
</evidence>
<accession>A0A061RH22</accession>
<feature type="binding site" evidence="3">
    <location>
        <position position="176"/>
    </location>
    <ligand>
        <name>substrate</name>
    </ligand>
</feature>
<dbReference type="GO" id="GO:0016791">
    <property type="term" value="F:phosphatase activity"/>
    <property type="evidence" value="ECO:0007669"/>
    <property type="project" value="TreeGrafter"/>
</dbReference>
<dbReference type="EMBL" id="GBEZ01014851">
    <property type="protein sequence ID" value="JAC71258.1"/>
    <property type="molecule type" value="Transcribed_RNA"/>
</dbReference>
<dbReference type="SMART" id="SM00855">
    <property type="entry name" value="PGAM"/>
    <property type="match status" value="1"/>
</dbReference>